<organism evidence="2">
    <name type="scientific">Melampsora larici-populina (strain 98AG31 / pathotype 3-4-7)</name>
    <name type="common">Poplar leaf rust fungus</name>
    <dbReference type="NCBI Taxonomy" id="747676"/>
    <lineage>
        <taxon>Eukaryota</taxon>
        <taxon>Fungi</taxon>
        <taxon>Dikarya</taxon>
        <taxon>Basidiomycota</taxon>
        <taxon>Pucciniomycotina</taxon>
        <taxon>Pucciniomycetes</taxon>
        <taxon>Pucciniales</taxon>
        <taxon>Melampsoraceae</taxon>
        <taxon>Melampsora</taxon>
    </lineage>
</organism>
<proteinExistence type="predicted"/>
<dbReference type="HOGENOM" id="CLU_1129263_0_0_1"/>
<protein>
    <recommendedName>
        <fullName evidence="3">F-box domain-containing protein</fullName>
    </recommendedName>
</protein>
<evidence type="ECO:0000313" key="1">
    <source>
        <dbReference type="EMBL" id="EGG11271.1"/>
    </source>
</evidence>
<dbReference type="GeneID" id="18921725"/>
<dbReference type="AlphaFoldDB" id="F4R8U1"/>
<dbReference type="RefSeq" id="XP_007405873.1">
    <property type="nucleotide sequence ID" value="XM_007405811.1"/>
</dbReference>
<reference evidence="2" key="1">
    <citation type="journal article" date="2011" name="Proc. Natl. Acad. Sci. U.S.A.">
        <title>Obligate biotrophy features unraveled by the genomic analysis of rust fungi.</title>
        <authorList>
            <person name="Duplessis S."/>
            <person name="Cuomo C.A."/>
            <person name="Lin Y.-C."/>
            <person name="Aerts A."/>
            <person name="Tisserant E."/>
            <person name="Veneault-Fourrey C."/>
            <person name="Joly D.L."/>
            <person name="Hacquard S."/>
            <person name="Amselem J."/>
            <person name="Cantarel B.L."/>
            <person name="Chiu R."/>
            <person name="Coutinho P.M."/>
            <person name="Feau N."/>
            <person name="Field M."/>
            <person name="Frey P."/>
            <person name="Gelhaye E."/>
            <person name="Goldberg J."/>
            <person name="Grabherr M.G."/>
            <person name="Kodira C.D."/>
            <person name="Kohler A."/>
            <person name="Kuees U."/>
            <person name="Lindquist E.A."/>
            <person name="Lucas S.M."/>
            <person name="Mago R."/>
            <person name="Mauceli E."/>
            <person name="Morin E."/>
            <person name="Murat C."/>
            <person name="Pangilinan J.L."/>
            <person name="Park R."/>
            <person name="Pearson M."/>
            <person name="Quesneville H."/>
            <person name="Rouhier N."/>
            <person name="Sakthikumar S."/>
            <person name="Salamov A.A."/>
            <person name="Schmutz J."/>
            <person name="Selles B."/>
            <person name="Shapiro H."/>
            <person name="Tanguay P."/>
            <person name="Tuskan G.A."/>
            <person name="Henrissat B."/>
            <person name="Van de Peer Y."/>
            <person name="Rouze P."/>
            <person name="Ellis J.G."/>
            <person name="Dodds P.N."/>
            <person name="Schein J.E."/>
            <person name="Zhong S."/>
            <person name="Hamelin R.C."/>
            <person name="Grigoriev I.V."/>
            <person name="Szabo L.J."/>
            <person name="Martin F."/>
        </authorList>
    </citation>
    <scope>NUCLEOTIDE SEQUENCE [LARGE SCALE GENOMIC DNA]</scope>
    <source>
        <strain evidence="2">98AG31 / pathotype 3-4-7</strain>
    </source>
</reference>
<gene>
    <name evidence="1" type="ORF">MELLADRAFT_102612</name>
</gene>
<dbReference type="InParanoid" id="F4R8U1"/>
<keyword evidence="2" id="KW-1185">Reference proteome</keyword>
<evidence type="ECO:0000313" key="2">
    <source>
        <dbReference type="Proteomes" id="UP000001072"/>
    </source>
</evidence>
<dbReference type="KEGG" id="mlr:MELLADRAFT_102612"/>
<dbReference type="Proteomes" id="UP000001072">
    <property type="component" value="Unassembled WGS sequence"/>
</dbReference>
<name>F4R8U1_MELLP</name>
<accession>F4R8U1</accession>
<dbReference type="VEuPathDB" id="FungiDB:MELLADRAFT_102612"/>
<sequence length="236" mass="25954">MSLVAASNTNSLSFGLLPVETLDLIISHYVKMAPRAASDPMNCADMAFLLLNSYKDLLNLRLVSKSWASAVIPFAYKSVYLEQVFEGLLSDDHEGTDAVANMLDTSAIPMDVLIIHGSKEVIVLNESNSIKSVLESTPHLESLSISCGSLKPLDIKPGSLPNLTHLWLRCHSSNLNAFGVLCHCVKQSVKLLECIPTQDRDLAGPIILSFREHLESFFMVSIPYRLPHSVAHTHFP</sequence>
<dbReference type="EMBL" id="GL883093">
    <property type="protein sequence ID" value="EGG11271.1"/>
    <property type="molecule type" value="Genomic_DNA"/>
</dbReference>
<evidence type="ECO:0008006" key="3">
    <source>
        <dbReference type="Google" id="ProtNLM"/>
    </source>
</evidence>